<evidence type="ECO:0000313" key="2">
    <source>
        <dbReference type="Proteomes" id="UP000245866"/>
    </source>
</evidence>
<proteinExistence type="predicted"/>
<evidence type="ECO:0000313" key="1">
    <source>
        <dbReference type="EMBL" id="PWT45432.1"/>
    </source>
</evidence>
<dbReference type="InterPro" id="IPR003615">
    <property type="entry name" value="HNH_nuc"/>
</dbReference>
<dbReference type="Pfam" id="PF16784">
    <property type="entry name" value="HNHc_6"/>
    <property type="match status" value="1"/>
</dbReference>
<organism evidence="1 2">
    <name type="scientific">Limosilactobacillus reuteri</name>
    <name type="common">Lactobacillus reuteri</name>
    <dbReference type="NCBI Taxonomy" id="1598"/>
    <lineage>
        <taxon>Bacteria</taxon>
        <taxon>Bacillati</taxon>
        <taxon>Bacillota</taxon>
        <taxon>Bacilli</taxon>
        <taxon>Lactobacillales</taxon>
        <taxon>Lactobacillaceae</taxon>
        <taxon>Limosilactobacillus</taxon>
    </lineage>
</organism>
<name>A0A317GE05_LIMRT</name>
<gene>
    <name evidence="1" type="ORF">DKZ23_09785</name>
</gene>
<evidence type="ECO:0008006" key="3">
    <source>
        <dbReference type="Google" id="ProtNLM"/>
    </source>
</evidence>
<sequence>MYGKLISAQGNVVKIQLDEEMDINKLIKFANGKQPTVELLVDDGRHITPDQRKKIYALLGDYCLYTGYSLDEAKLFFKSMVADFFHTEMFSLSDCSETIASQMITTMLEFFFFEDIPFHTKIWDSLPDDFPRVMMCIKTKRCAICLKEHADIHHVTAVGMGRNRNEINHVGMYIEPLCRVHHTIFHTIGAKNFMMKYHIKPIKVTPEIAKELHLGKQKREELKNAE</sequence>
<dbReference type="EMBL" id="QGHS01000188">
    <property type="protein sequence ID" value="PWT45432.1"/>
    <property type="molecule type" value="Genomic_DNA"/>
</dbReference>
<reference evidence="1 2" key="1">
    <citation type="journal article" date="2018" name="Front. Microbiol.">
        <title>Comparative Genomics of the Herbivore Gut Symbiont Lactobacillus reuteri Reveals Genetic Diversity and Lifestyle Adaptation.</title>
        <authorList>
            <person name="Zhao J."/>
        </authorList>
    </citation>
    <scope>NUCLEOTIDE SEQUENCE [LARGE SCALE GENOMIC DNA]</scope>
    <source>
        <strain evidence="1 2">LR12</strain>
    </source>
</reference>
<dbReference type="Proteomes" id="UP000245866">
    <property type="component" value="Unassembled WGS sequence"/>
</dbReference>
<protein>
    <recommendedName>
        <fullName evidence="3">DUF968 domain-containing protein</fullName>
    </recommendedName>
</protein>
<comment type="caution">
    <text evidence="1">The sequence shown here is derived from an EMBL/GenBank/DDBJ whole genome shotgun (WGS) entry which is preliminary data.</text>
</comment>
<dbReference type="InterPro" id="IPR041242">
    <property type="entry name" value="HNHc_6"/>
</dbReference>
<dbReference type="CDD" id="cd00085">
    <property type="entry name" value="HNHc"/>
    <property type="match status" value="1"/>
</dbReference>
<accession>A0A317GE05</accession>
<dbReference type="AlphaFoldDB" id="A0A317GE05"/>
<dbReference type="RefSeq" id="WP_134908026.1">
    <property type="nucleotide sequence ID" value="NZ_CP104438.1"/>
</dbReference>